<evidence type="ECO:0000313" key="21">
    <source>
        <dbReference type="EMBL" id="KAF5337181.1"/>
    </source>
</evidence>
<dbReference type="PANTHER" id="PTHR23350:SF0">
    <property type="entry name" value="PEROXISOME BIOGENESIS FACTOR 10"/>
    <property type="match status" value="1"/>
</dbReference>
<dbReference type="Pfam" id="PF04757">
    <property type="entry name" value="Pex2_Pex12"/>
    <property type="match status" value="1"/>
</dbReference>
<comment type="caution">
    <text evidence="21">The sequence shown here is derived from an EMBL/GenBank/DDBJ whole genome shotgun (WGS) entry which is preliminary data.</text>
</comment>
<evidence type="ECO:0000256" key="7">
    <source>
        <dbReference type="ARBA" id="ARBA00022593"/>
    </source>
</evidence>
<dbReference type="SUPFAM" id="SSF57850">
    <property type="entry name" value="RING/U-box"/>
    <property type="match status" value="1"/>
</dbReference>
<dbReference type="Proteomes" id="UP000541558">
    <property type="component" value="Unassembled WGS sequence"/>
</dbReference>
<evidence type="ECO:0000256" key="11">
    <source>
        <dbReference type="ARBA" id="ARBA00022771"/>
    </source>
</evidence>
<sequence>MPSFPTTHLGFPPAQQAQIIRANQRDLFHVSSLREQTETVLRSWLGTRRLTRWDKEVDAFVKLLYYGLTIGRATQTLGEEYTDIWQYSSKRGNLPPSTRRRALLIILSVFPAYALAKLGSNMSLNQMYPELGTWLRRIQKTLSITTEVNLALFYLRGTYYDPIKRILGIQQLSSFPENPHTRPPSYSLLGVMIGIRLVYRLVQELKPSLWPNSTVSQANDDSTSGSMNAFLDDRPISQVIKSQSLEDAPVVPAEDDEGTALDVASISEDLRQSRNCTLCLEERTDSCVTECGHLFCWNCIVGWGREKAECPLCRQSLVLSKLLPIYNL</sequence>
<dbReference type="InterPro" id="IPR001841">
    <property type="entry name" value="Znf_RING"/>
</dbReference>
<evidence type="ECO:0000256" key="14">
    <source>
        <dbReference type="ARBA" id="ARBA00022927"/>
    </source>
</evidence>
<keyword evidence="7" id="KW-0962">Peroxisome biogenesis</keyword>
<keyword evidence="10" id="KW-0479">Metal-binding</keyword>
<evidence type="ECO:0000256" key="13">
    <source>
        <dbReference type="ARBA" id="ARBA00022833"/>
    </source>
</evidence>
<dbReference type="InterPro" id="IPR018957">
    <property type="entry name" value="Znf_C3HC4_RING-type"/>
</dbReference>
<evidence type="ECO:0000256" key="6">
    <source>
        <dbReference type="ARBA" id="ARBA00022448"/>
    </source>
</evidence>
<dbReference type="Gene3D" id="3.30.40.10">
    <property type="entry name" value="Zinc/RING finger domain, C3HC4 (zinc finger)"/>
    <property type="match status" value="1"/>
</dbReference>
<keyword evidence="22" id="KW-1185">Reference proteome</keyword>
<reference evidence="21 22" key="1">
    <citation type="journal article" date="2020" name="ISME J.">
        <title>Uncovering the hidden diversity of litter-decomposition mechanisms in mushroom-forming fungi.</title>
        <authorList>
            <person name="Floudas D."/>
            <person name="Bentzer J."/>
            <person name="Ahren D."/>
            <person name="Johansson T."/>
            <person name="Persson P."/>
            <person name="Tunlid A."/>
        </authorList>
    </citation>
    <scope>NUCLEOTIDE SEQUENCE [LARGE SCALE GENOMIC DNA]</scope>
    <source>
        <strain evidence="21 22">CBS 175.51</strain>
    </source>
</reference>
<dbReference type="GO" id="GO:0016562">
    <property type="term" value="P:protein import into peroxisome matrix, receptor recycling"/>
    <property type="evidence" value="ECO:0007669"/>
    <property type="project" value="UniProtKB-ARBA"/>
</dbReference>
<dbReference type="AlphaFoldDB" id="A0A8H5FHQ0"/>
<evidence type="ECO:0000256" key="1">
    <source>
        <dbReference type="ARBA" id="ARBA00000900"/>
    </source>
</evidence>
<dbReference type="GO" id="GO:0061630">
    <property type="term" value="F:ubiquitin protein ligase activity"/>
    <property type="evidence" value="ECO:0007669"/>
    <property type="project" value="UniProtKB-EC"/>
</dbReference>
<dbReference type="CDD" id="cd16527">
    <property type="entry name" value="RING-HC_PEX10"/>
    <property type="match status" value="1"/>
</dbReference>
<dbReference type="InterPro" id="IPR013083">
    <property type="entry name" value="Znf_RING/FYVE/PHD"/>
</dbReference>
<proteinExistence type="inferred from homology"/>
<keyword evidence="17" id="KW-0576">Peroxisome</keyword>
<gene>
    <name evidence="21" type="ORF">D9611_003420</name>
</gene>
<comment type="catalytic activity">
    <reaction evidence="1">
        <text>S-ubiquitinyl-[E2 ubiquitin-conjugating enzyme]-L-cysteine + [acceptor protein]-L-lysine = [E2 ubiquitin-conjugating enzyme]-L-cysteine + N(6)-ubiquitinyl-[acceptor protein]-L-lysine.</text>
        <dbReference type="EC" id="2.3.2.27"/>
    </reaction>
</comment>
<dbReference type="PANTHER" id="PTHR23350">
    <property type="entry name" value="PEROXISOME ASSEMBLY PROTEIN 10"/>
    <property type="match status" value="1"/>
</dbReference>
<keyword evidence="9" id="KW-0812">Transmembrane</keyword>
<dbReference type="SMART" id="SM00184">
    <property type="entry name" value="RING"/>
    <property type="match status" value="1"/>
</dbReference>
<evidence type="ECO:0000256" key="12">
    <source>
        <dbReference type="ARBA" id="ARBA00022786"/>
    </source>
</evidence>
<dbReference type="GO" id="GO:0016567">
    <property type="term" value="P:protein ubiquitination"/>
    <property type="evidence" value="ECO:0007669"/>
    <property type="project" value="UniProtKB-ARBA"/>
</dbReference>
<keyword evidence="12" id="KW-0833">Ubl conjugation pathway</keyword>
<evidence type="ECO:0000256" key="15">
    <source>
        <dbReference type="ARBA" id="ARBA00022989"/>
    </source>
</evidence>
<comment type="similarity">
    <text evidence="4">Belongs to the pex2/pex10/pex12 family.</text>
</comment>
<feature type="domain" description="RING-type" evidence="20">
    <location>
        <begin position="276"/>
        <end position="314"/>
    </location>
</feature>
<keyword evidence="15" id="KW-1133">Transmembrane helix</keyword>
<dbReference type="InterPro" id="IPR017907">
    <property type="entry name" value="Znf_RING_CS"/>
</dbReference>
<evidence type="ECO:0000256" key="5">
    <source>
        <dbReference type="ARBA" id="ARBA00012483"/>
    </source>
</evidence>
<evidence type="ECO:0000256" key="18">
    <source>
        <dbReference type="ARBA" id="ARBA00041230"/>
    </source>
</evidence>
<dbReference type="EC" id="2.3.2.27" evidence="5"/>
<dbReference type="InterPro" id="IPR025654">
    <property type="entry name" value="PEX2/10"/>
</dbReference>
<name>A0A8H5FHQ0_9AGAR</name>
<evidence type="ECO:0000256" key="17">
    <source>
        <dbReference type="ARBA" id="ARBA00023140"/>
    </source>
</evidence>
<dbReference type="GO" id="GO:0008270">
    <property type="term" value="F:zinc ion binding"/>
    <property type="evidence" value="ECO:0007669"/>
    <property type="project" value="UniProtKB-KW"/>
</dbReference>
<dbReference type="GO" id="GO:0005778">
    <property type="term" value="C:peroxisomal membrane"/>
    <property type="evidence" value="ECO:0007669"/>
    <property type="project" value="UniProtKB-SubCell"/>
</dbReference>
<evidence type="ECO:0000256" key="19">
    <source>
        <dbReference type="PROSITE-ProRule" id="PRU00175"/>
    </source>
</evidence>
<keyword evidence="16" id="KW-0472">Membrane</keyword>
<evidence type="ECO:0000256" key="2">
    <source>
        <dbReference type="ARBA" id="ARBA00004585"/>
    </source>
</evidence>
<evidence type="ECO:0000256" key="8">
    <source>
        <dbReference type="ARBA" id="ARBA00022679"/>
    </source>
</evidence>
<keyword evidence="11 19" id="KW-0863">Zinc-finger</keyword>
<evidence type="ECO:0000313" key="22">
    <source>
        <dbReference type="Proteomes" id="UP000541558"/>
    </source>
</evidence>
<dbReference type="PROSITE" id="PS00518">
    <property type="entry name" value="ZF_RING_1"/>
    <property type="match status" value="1"/>
</dbReference>
<dbReference type="InterPro" id="IPR006845">
    <property type="entry name" value="Pex_N"/>
</dbReference>
<comment type="subcellular location">
    <subcellularLocation>
        <location evidence="2">Peroxisome membrane</location>
        <topology evidence="2">Multi-pass membrane protein</topology>
    </subcellularLocation>
</comment>
<comment type="pathway">
    <text evidence="3">Protein modification; protein ubiquitination.</text>
</comment>
<keyword evidence="14" id="KW-0653">Protein transport</keyword>
<protein>
    <recommendedName>
        <fullName evidence="5">RING-type E3 ubiquitin transferase</fullName>
        <ecNumber evidence="5">2.3.2.27</ecNumber>
    </recommendedName>
    <alternativeName>
        <fullName evidence="18">Peroxin-10</fullName>
    </alternativeName>
</protein>
<dbReference type="OrthoDB" id="6270329at2759"/>
<accession>A0A8H5FHQ0</accession>
<evidence type="ECO:0000256" key="9">
    <source>
        <dbReference type="ARBA" id="ARBA00022692"/>
    </source>
</evidence>
<dbReference type="EMBL" id="JAACJK010000057">
    <property type="protein sequence ID" value="KAF5337181.1"/>
    <property type="molecule type" value="Genomic_DNA"/>
</dbReference>
<keyword evidence="8" id="KW-0808">Transferase</keyword>
<evidence type="ECO:0000256" key="4">
    <source>
        <dbReference type="ARBA" id="ARBA00008704"/>
    </source>
</evidence>
<evidence type="ECO:0000256" key="16">
    <source>
        <dbReference type="ARBA" id="ARBA00023136"/>
    </source>
</evidence>
<organism evidence="21 22">
    <name type="scientific">Ephemerocybe angulata</name>
    <dbReference type="NCBI Taxonomy" id="980116"/>
    <lineage>
        <taxon>Eukaryota</taxon>
        <taxon>Fungi</taxon>
        <taxon>Dikarya</taxon>
        <taxon>Basidiomycota</taxon>
        <taxon>Agaricomycotina</taxon>
        <taxon>Agaricomycetes</taxon>
        <taxon>Agaricomycetidae</taxon>
        <taxon>Agaricales</taxon>
        <taxon>Agaricineae</taxon>
        <taxon>Psathyrellaceae</taxon>
        <taxon>Ephemerocybe</taxon>
    </lineage>
</organism>
<keyword evidence="13" id="KW-0862">Zinc</keyword>
<dbReference type="PROSITE" id="PS50089">
    <property type="entry name" value="ZF_RING_2"/>
    <property type="match status" value="1"/>
</dbReference>
<evidence type="ECO:0000256" key="3">
    <source>
        <dbReference type="ARBA" id="ARBA00004906"/>
    </source>
</evidence>
<dbReference type="Pfam" id="PF00097">
    <property type="entry name" value="zf-C3HC4"/>
    <property type="match status" value="1"/>
</dbReference>
<keyword evidence="6" id="KW-0813">Transport</keyword>
<evidence type="ECO:0000259" key="20">
    <source>
        <dbReference type="PROSITE" id="PS50089"/>
    </source>
</evidence>
<evidence type="ECO:0000256" key="10">
    <source>
        <dbReference type="ARBA" id="ARBA00022723"/>
    </source>
</evidence>